<dbReference type="InterPro" id="IPR023772">
    <property type="entry name" value="DNA-bd_HTH_TetR-type_CS"/>
</dbReference>
<dbReference type="Pfam" id="PF00440">
    <property type="entry name" value="TetR_N"/>
    <property type="match status" value="1"/>
</dbReference>
<dbReference type="InterPro" id="IPR001647">
    <property type="entry name" value="HTH_TetR"/>
</dbReference>
<dbReference type="AlphaFoldDB" id="A0A1M6PBM5"/>
<dbReference type="SUPFAM" id="SSF46689">
    <property type="entry name" value="Homeodomain-like"/>
    <property type="match status" value="1"/>
</dbReference>
<sequence length="213" mass="23947">MAMARHTAEAGTGRGSVPERLLDAATRLFADRGYESTSVQEIVVAAGVTKGAMYHYFGSKDDLLYEVYARVLRMQTEHLVRISRLDAPVAERVRAAAADVIVTSIANLDDTVIFFRSMHQLSEEKQREVRGERRRYHEIFRDMVREGQAEGVFREDVSADLVVNYYFGSVHHLSTWYHPGGPLTGEDVGRRFADLLVSGLRPEHRDPDAAPTP</sequence>
<dbReference type="PRINTS" id="PR00455">
    <property type="entry name" value="HTHTETR"/>
</dbReference>
<reference evidence="7 8" key="1">
    <citation type="submission" date="2016-11" db="EMBL/GenBank/DDBJ databases">
        <authorList>
            <person name="Jaros S."/>
            <person name="Januszkiewicz K."/>
            <person name="Wedrychowicz H."/>
        </authorList>
    </citation>
    <scope>NUCLEOTIDE SEQUENCE [LARGE SCALE GENOMIC DNA]</scope>
    <source>
        <strain evidence="7 8">CGMCC 4.5723</strain>
    </source>
</reference>
<dbReference type="PANTHER" id="PTHR30055">
    <property type="entry name" value="HTH-TYPE TRANSCRIPTIONAL REGULATOR RUTR"/>
    <property type="match status" value="1"/>
</dbReference>
<organism evidence="7 8">
    <name type="scientific">Nocardiopsis flavescens</name>
    <dbReference type="NCBI Taxonomy" id="758803"/>
    <lineage>
        <taxon>Bacteria</taxon>
        <taxon>Bacillati</taxon>
        <taxon>Actinomycetota</taxon>
        <taxon>Actinomycetes</taxon>
        <taxon>Streptosporangiales</taxon>
        <taxon>Nocardiopsidaceae</taxon>
        <taxon>Nocardiopsis</taxon>
    </lineage>
</organism>
<dbReference type="InterPro" id="IPR041490">
    <property type="entry name" value="KstR2_TetR_C"/>
</dbReference>
<keyword evidence="2" id="KW-0805">Transcription regulation</keyword>
<accession>A0A1M6PBM5</accession>
<dbReference type="OrthoDB" id="3190535at2"/>
<dbReference type="PROSITE" id="PS50977">
    <property type="entry name" value="HTH_TETR_2"/>
    <property type="match status" value="1"/>
</dbReference>
<evidence type="ECO:0000256" key="4">
    <source>
        <dbReference type="ARBA" id="ARBA00023163"/>
    </source>
</evidence>
<evidence type="ECO:0000256" key="2">
    <source>
        <dbReference type="ARBA" id="ARBA00023015"/>
    </source>
</evidence>
<dbReference type="Proteomes" id="UP000184452">
    <property type="component" value="Unassembled WGS sequence"/>
</dbReference>
<dbReference type="GO" id="GO:0000976">
    <property type="term" value="F:transcription cis-regulatory region binding"/>
    <property type="evidence" value="ECO:0007669"/>
    <property type="project" value="TreeGrafter"/>
</dbReference>
<dbReference type="Gene3D" id="1.10.10.60">
    <property type="entry name" value="Homeodomain-like"/>
    <property type="match status" value="1"/>
</dbReference>
<evidence type="ECO:0000256" key="3">
    <source>
        <dbReference type="ARBA" id="ARBA00023125"/>
    </source>
</evidence>
<dbReference type="PROSITE" id="PS01081">
    <property type="entry name" value="HTH_TETR_1"/>
    <property type="match status" value="1"/>
</dbReference>
<keyword evidence="8" id="KW-1185">Reference proteome</keyword>
<keyword evidence="1" id="KW-0678">Repressor</keyword>
<dbReference type="PANTHER" id="PTHR30055:SF175">
    <property type="entry name" value="HTH-TYPE TRANSCRIPTIONAL REPRESSOR KSTR2"/>
    <property type="match status" value="1"/>
</dbReference>
<evidence type="ECO:0000256" key="5">
    <source>
        <dbReference type="PROSITE-ProRule" id="PRU00335"/>
    </source>
</evidence>
<evidence type="ECO:0000256" key="1">
    <source>
        <dbReference type="ARBA" id="ARBA00022491"/>
    </source>
</evidence>
<dbReference type="Gene3D" id="1.10.357.10">
    <property type="entry name" value="Tetracycline Repressor, domain 2"/>
    <property type="match status" value="1"/>
</dbReference>
<dbReference type="Pfam" id="PF17932">
    <property type="entry name" value="TetR_C_24"/>
    <property type="match status" value="1"/>
</dbReference>
<dbReference type="RefSeq" id="WP_073380923.1">
    <property type="nucleotide sequence ID" value="NZ_FQZK01000013.1"/>
</dbReference>
<proteinExistence type="predicted"/>
<keyword evidence="3 5" id="KW-0238">DNA-binding</keyword>
<dbReference type="GO" id="GO:0003700">
    <property type="term" value="F:DNA-binding transcription factor activity"/>
    <property type="evidence" value="ECO:0007669"/>
    <property type="project" value="TreeGrafter"/>
</dbReference>
<keyword evidence="4" id="KW-0804">Transcription</keyword>
<dbReference type="EMBL" id="FQZK01000013">
    <property type="protein sequence ID" value="SHK05369.1"/>
    <property type="molecule type" value="Genomic_DNA"/>
</dbReference>
<evidence type="ECO:0000313" key="8">
    <source>
        <dbReference type="Proteomes" id="UP000184452"/>
    </source>
</evidence>
<dbReference type="InterPro" id="IPR036271">
    <property type="entry name" value="Tet_transcr_reg_TetR-rel_C_sf"/>
</dbReference>
<evidence type="ECO:0000259" key="6">
    <source>
        <dbReference type="PROSITE" id="PS50977"/>
    </source>
</evidence>
<evidence type="ECO:0000313" key="7">
    <source>
        <dbReference type="EMBL" id="SHK05369.1"/>
    </source>
</evidence>
<dbReference type="InterPro" id="IPR050109">
    <property type="entry name" value="HTH-type_TetR-like_transc_reg"/>
</dbReference>
<dbReference type="SUPFAM" id="SSF48498">
    <property type="entry name" value="Tetracyclin repressor-like, C-terminal domain"/>
    <property type="match status" value="1"/>
</dbReference>
<feature type="DNA-binding region" description="H-T-H motif" evidence="5">
    <location>
        <begin position="38"/>
        <end position="57"/>
    </location>
</feature>
<protein>
    <submittedName>
        <fullName evidence="7">DNA-binding transcriptional regulator, AcrR family</fullName>
    </submittedName>
</protein>
<dbReference type="InterPro" id="IPR009057">
    <property type="entry name" value="Homeodomain-like_sf"/>
</dbReference>
<feature type="domain" description="HTH tetR-type" evidence="6">
    <location>
        <begin position="15"/>
        <end position="75"/>
    </location>
</feature>
<dbReference type="STRING" id="758803.SAMN05421803_11313"/>
<name>A0A1M6PBM5_9ACTN</name>
<gene>
    <name evidence="7" type="ORF">SAMN05421803_11313</name>
</gene>